<evidence type="ECO:0000313" key="18">
    <source>
        <dbReference type="Proteomes" id="UP000602087"/>
    </source>
</evidence>
<organism evidence="17 18">
    <name type="scientific">Sanguibacter suaedae</name>
    <dbReference type="NCBI Taxonomy" id="2795737"/>
    <lineage>
        <taxon>Bacteria</taxon>
        <taxon>Bacillati</taxon>
        <taxon>Actinomycetota</taxon>
        <taxon>Actinomycetes</taxon>
        <taxon>Micrococcales</taxon>
        <taxon>Sanguibacteraceae</taxon>
        <taxon>Sanguibacter</taxon>
    </lineage>
</organism>
<evidence type="ECO:0000259" key="16">
    <source>
        <dbReference type="Pfam" id="PF00485"/>
    </source>
</evidence>
<evidence type="ECO:0000256" key="1">
    <source>
        <dbReference type="ARBA" id="ARBA00001206"/>
    </source>
</evidence>
<keyword evidence="12 14" id="KW-0173">Coenzyme A biosynthesis</keyword>
<dbReference type="InterPro" id="IPR006083">
    <property type="entry name" value="PRK/URK"/>
</dbReference>
<evidence type="ECO:0000256" key="3">
    <source>
        <dbReference type="ARBA" id="ARBA00005225"/>
    </source>
</evidence>
<evidence type="ECO:0000256" key="5">
    <source>
        <dbReference type="ARBA" id="ARBA00012102"/>
    </source>
</evidence>
<dbReference type="Gene3D" id="3.40.50.300">
    <property type="entry name" value="P-loop containing nucleotide triphosphate hydrolases"/>
    <property type="match status" value="1"/>
</dbReference>
<comment type="pathway">
    <text evidence="3 14 15">Cofactor biosynthesis; coenzyme A biosynthesis; CoA from (R)-pantothenate: step 1/5.</text>
</comment>
<comment type="catalytic activity">
    <reaction evidence="1 14 15">
        <text>(R)-pantothenate + ATP = (R)-4'-phosphopantothenate + ADP + H(+)</text>
        <dbReference type="Rhea" id="RHEA:16373"/>
        <dbReference type="ChEBI" id="CHEBI:10986"/>
        <dbReference type="ChEBI" id="CHEBI:15378"/>
        <dbReference type="ChEBI" id="CHEBI:29032"/>
        <dbReference type="ChEBI" id="CHEBI:30616"/>
        <dbReference type="ChEBI" id="CHEBI:456216"/>
        <dbReference type="EC" id="2.7.1.33"/>
    </reaction>
</comment>
<protein>
    <recommendedName>
        <fullName evidence="6 14">Pantothenate kinase</fullName>
        <ecNumber evidence="5 14">2.7.1.33</ecNumber>
    </recommendedName>
    <alternativeName>
        <fullName evidence="13 14">Pantothenic acid kinase</fullName>
    </alternativeName>
</protein>
<dbReference type="GO" id="GO:0004594">
    <property type="term" value="F:pantothenate kinase activity"/>
    <property type="evidence" value="ECO:0007669"/>
    <property type="project" value="UniProtKB-UniRule"/>
</dbReference>
<keyword evidence="7 14" id="KW-0963">Cytoplasm</keyword>
<proteinExistence type="inferred from homology"/>
<feature type="domain" description="Phosphoribulokinase/uridine kinase" evidence="16">
    <location>
        <begin position="108"/>
        <end position="255"/>
    </location>
</feature>
<evidence type="ECO:0000256" key="9">
    <source>
        <dbReference type="ARBA" id="ARBA00022741"/>
    </source>
</evidence>
<evidence type="ECO:0000256" key="6">
    <source>
        <dbReference type="ARBA" id="ARBA00015080"/>
    </source>
</evidence>
<keyword evidence="18" id="KW-1185">Reference proteome</keyword>
<evidence type="ECO:0000256" key="7">
    <source>
        <dbReference type="ARBA" id="ARBA00022490"/>
    </source>
</evidence>
<dbReference type="GO" id="GO:0005737">
    <property type="term" value="C:cytoplasm"/>
    <property type="evidence" value="ECO:0007669"/>
    <property type="project" value="UniProtKB-SubCell"/>
</dbReference>
<evidence type="ECO:0000256" key="10">
    <source>
        <dbReference type="ARBA" id="ARBA00022777"/>
    </source>
</evidence>
<dbReference type="GO" id="GO:0015937">
    <property type="term" value="P:coenzyme A biosynthetic process"/>
    <property type="evidence" value="ECO:0007669"/>
    <property type="project" value="UniProtKB-UniRule"/>
</dbReference>
<comment type="caution">
    <text evidence="17">The sequence shown here is derived from an EMBL/GenBank/DDBJ whole genome shotgun (WGS) entry which is preliminary data.</text>
</comment>
<dbReference type="PIRSF" id="PIRSF000545">
    <property type="entry name" value="Pantothenate_kin"/>
    <property type="match status" value="1"/>
</dbReference>
<comment type="subcellular location">
    <subcellularLocation>
        <location evidence="2 14 15">Cytoplasm</location>
    </subcellularLocation>
</comment>
<evidence type="ECO:0000256" key="8">
    <source>
        <dbReference type="ARBA" id="ARBA00022679"/>
    </source>
</evidence>
<keyword evidence="8 14" id="KW-0808">Transferase</keyword>
<comment type="similarity">
    <text evidence="4 14 15">Belongs to the prokaryotic pantothenate kinase family.</text>
</comment>
<keyword evidence="9 14" id="KW-0547">Nucleotide-binding</keyword>
<evidence type="ECO:0000256" key="2">
    <source>
        <dbReference type="ARBA" id="ARBA00004496"/>
    </source>
</evidence>
<gene>
    <name evidence="14" type="primary">coaA</name>
    <name evidence="17" type="ORF">JAV76_03495</name>
</gene>
<evidence type="ECO:0000256" key="11">
    <source>
        <dbReference type="ARBA" id="ARBA00022840"/>
    </source>
</evidence>
<dbReference type="CDD" id="cd02025">
    <property type="entry name" value="PanK"/>
    <property type="match status" value="1"/>
</dbReference>
<evidence type="ECO:0000256" key="4">
    <source>
        <dbReference type="ARBA" id="ARBA00006087"/>
    </source>
</evidence>
<dbReference type="InterPro" id="IPR004566">
    <property type="entry name" value="PanK"/>
</dbReference>
<reference evidence="17" key="1">
    <citation type="submission" date="2020-12" db="EMBL/GenBank/DDBJ databases">
        <title>Sanguibacter suaedae sp. nov., isolated from Suaeda aralocaspica.</title>
        <authorList>
            <person name="Ma Q."/>
        </authorList>
    </citation>
    <scope>NUCLEOTIDE SEQUENCE</scope>
    <source>
        <strain evidence="17">YZGR15</strain>
    </source>
</reference>
<dbReference type="NCBIfam" id="TIGR00554">
    <property type="entry name" value="panK_bact"/>
    <property type="match status" value="1"/>
</dbReference>
<feature type="binding site" evidence="14">
    <location>
        <begin position="113"/>
        <end position="120"/>
    </location>
    <ligand>
        <name>ATP</name>
        <dbReference type="ChEBI" id="CHEBI:30616"/>
    </ligand>
</feature>
<evidence type="ECO:0000256" key="14">
    <source>
        <dbReference type="HAMAP-Rule" id="MF_00215"/>
    </source>
</evidence>
<dbReference type="EMBL" id="JAEINH010000002">
    <property type="protein sequence ID" value="MBI9114077.1"/>
    <property type="molecule type" value="Genomic_DNA"/>
</dbReference>
<evidence type="ECO:0000256" key="15">
    <source>
        <dbReference type="RuleBase" id="RU003530"/>
    </source>
</evidence>
<evidence type="ECO:0000256" key="13">
    <source>
        <dbReference type="ARBA" id="ARBA00032866"/>
    </source>
</evidence>
<dbReference type="EC" id="2.7.1.33" evidence="5 14"/>
<dbReference type="HAMAP" id="MF_00215">
    <property type="entry name" value="Pantothen_kinase_1"/>
    <property type="match status" value="1"/>
</dbReference>
<dbReference type="SUPFAM" id="SSF52540">
    <property type="entry name" value="P-loop containing nucleoside triphosphate hydrolases"/>
    <property type="match status" value="1"/>
</dbReference>
<dbReference type="PANTHER" id="PTHR10285">
    <property type="entry name" value="URIDINE KINASE"/>
    <property type="match status" value="1"/>
</dbReference>
<dbReference type="GO" id="GO:0005524">
    <property type="term" value="F:ATP binding"/>
    <property type="evidence" value="ECO:0007669"/>
    <property type="project" value="UniProtKB-UniRule"/>
</dbReference>
<sequence>MVVSLVDELRAQIRQNQAVAASHIVPSSPYVDLDRSAWYRLSESTPLPLTDADVARLRGLGDPIDLAEVDAVYRPLSRLLNLYVAAATKLHRATSTFLREDSSRTPYVIGVAGSVAVGKSTTARILREMMARWPDTPRVELITTDGFLLPNAELERRGLMERKGFPESYDRRALIRFLTKIKAGRPEVRAPVYDHLTYDIVAGAEAVVRRPDVLIVEGLNVLQPARATEAARTSPTTSNLAVSDFFDFSIYVDARTSDIRQWYVDRFLSLRETAFAQPESFFHRYASYSDDDAVARAESIWDAINAPNLEANILPTRSRATLVLTKGADHSVERVRLRKL</sequence>
<keyword evidence="10 14" id="KW-0418">Kinase</keyword>
<keyword evidence="11 14" id="KW-0067">ATP-binding</keyword>
<dbReference type="AlphaFoldDB" id="A0A934I6H0"/>
<name>A0A934I6H0_9MICO</name>
<dbReference type="Pfam" id="PF00485">
    <property type="entry name" value="PRK"/>
    <property type="match status" value="1"/>
</dbReference>
<dbReference type="Proteomes" id="UP000602087">
    <property type="component" value="Unassembled WGS sequence"/>
</dbReference>
<accession>A0A934I6H0</accession>
<evidence type="ECO:0000256" key="12">
    <source>
        <dbReference type="ARBA" id="ARBA00022993"/>
    </source>
</evidence>
<evidence type="ECO:0000313" key="17">
    <source>
        <dbReference type="EMBL" id="MBI9114077.1"/>
    </source>
</evidence>
<dbReference type="InterPro" id="IPR027417">
    <property type="entry name" value="P-loop_NTPase"/>
</dbReference>